<reference evidence="2 3" key="1">
    <citation type="journal article" date="2019" name="Sci. Rep.">
        <title>Orb-weaving spider Araneus ventricosus genome elucidates the spidroin gene catalogue.</title>
        <authorList>
            <person name="Kono N."/>
            <person name="Nakamura H."/>
            <person name="Ohtoshi R."/>
            <person name="Moran D.A.P."/>
            <person name="Shinohara A."/>
            <person name="Yoshida Y."/>
            <person name="Fujiwara M."/>
            <person name="Mori M."/>
            <person name="Tomita M."/>
            <person name="Arakawa K."/>
        </authorList>
    </citation>
    <scope>NUCLEOTIDE SEQUENCE [LARGE SCALE GENOMIC DNA]</scope>
</reference>
<feature type="region of interest" description="Disordered" evidence="1">
    <location>
        <begin position="1"/>
        <end position="60"/>
    </location>
</feature>
<evidence type="ECO:0000313" key="2">
    <source>
        <dbReference type="EMBL" id="GBM59903.1"/>
    </source>
</evidence>
<dbReference type="Proteomes" id="UP000499080">
    <property type="component" value="Unassembled WGS sequence"/>
</dbReference>
<name>A0A4Y2H2K2_ARAVE</name>
<dbReference type="AlphaFoldDB" id="A0A4Y2H2K2"/>
<comment type="caution">
    <text evidence="2">The sequence shown here is derived from an EMBL/GenBank/DDBJ whole genome shotgun (WGS) entry which is preliminary data.</text>
</comment>
<accession>A0A4Y2H2K2</accession>
<dbReference type="EMBL" id="BGPR01001705">
    <property type="protein sequence ID" value="GBM59903.1"/>
    <property type="molecule type" value="Genomic_DNA"/>
</dbReference>
<organism evidence="2 3">
    <name type="scientific">Araneus ventricosus</name>
    <name type="common">Orbweaver spider</name>
    <name type="synonym">Epeira ventricosa</name>
    <dbReference type="NCBI Taxonomy" id="182803"/>
    <lineage>
        <taxon>Eukaryota</taxon>
        <taxon>Metazoa</taxon>
        <taxon>Ecdysozoa</taxon>
        <taxon>Arthropoda</taxon>
        <taxon>Chelicerata</taxon>
        <taxon>Arachnida</taxon>
        <taxon>Araneae</taxon>
        <taxon>Araneomorphae</taxon>
        <taxon>Entelegynae</taxon>
        <taxon>Araneoidea</taxon>
        <taxon>Araneidae</taxon>
        <taxon>Araneus</taxon>
    </lineage>
</organism>
<sequence>MLKELSDEENSLSGDESEKDDFIEVENHEFTDSDKDEKEELSFDNKDEEETMLEKQTQEDENMKLKKLKKIPKFFESCDRSIIYPGKIQLTGKDKSKWSSIPKSSDRRTTSRNIIHFIQAPKDSAKELCTPLESFNYLCVLWHDKYQFRGCT</sequence>
<feature type="compositionally biased region" description="Basic and acidic residues" evidence="1">
    <location>
        <begin position="20"/>
        <end position="45"/>
    </location>
</feature>
<gene>
    <name evidence="2" type="ORF">AVEN_82728_1</name>
</gene>
<proteinExistence type="predicted"/>
<evidence type="ECO:0000256" key="1">
    <source>
        <dbReference type="SAM" id="MobiDB-lite"/>
    </source>
</evidence>
<dbReference type="OrthoDB" id="6077919at2759"/>
<keyword evidence="3" id="KW-1185">Reference proteome</keyword>
<evidence type="ECO:0000313" key="3">
    <source>
        <dbReference type="Proteomes" id="UP000499080"/>
    </source>
</evidence>
<protein>
    <submittedName>
        <fullName evidence="2">Uncharacterized protein</fullName>
    </submittedName>
</protein>
<feature type="compositionally biased region" description="Acidic residues" evidence="1">
    <location>
        <begin position="1"/>
        <end position="19"/>
    </location>
</feature>